<evidence type="ECO:0000256" key="1">
    <source>
        <dbReference type="SAM" id="SignalP"/>
    </source>
</evidence>
<protein>
    <submittedName>
        <fullName evidence="2">Extracellular solute-binding protein</fullName>
    </submittedName>
</protein>
<dbReference type="AlphaFoldDB" id="A0A9D1IY84"/>
<dbReference type="SUPFAM" id="SSF101898">
    <property type="entry name" value="NHL repeat"/>
    <property type="match status" value="1"/>
</dbReference>
<dbReference type="Gene3D" id="3.40.190.10">
    <property type="entry name" value="Periplasmic binding protein-like II"/>
    <property type="match status" value="1"/>
</dbReference>
<feature type="chain" id="PRO_5039172805" evidence="1">
    <location>
        <begin position="21"/>
        <end position="694"/>
    </location>
</feature>
<evidence type="ECO:0000313" key="2">
    <source>
        <dbReference type="EMBL" id="HIR54276.1"/>
    </source>
</evidence>
<comment type="caution">
    <text evidence="2">The sequence shown here is derived from an EMBL/GenBank/DDBJ whole genome shotgun (WGS) entry which is preliminary data.</text>
</comment>
<organism evidence="2 3">
    <name type="scientific">Candidatus Scatomorpha intestinigallinarum</name>
    <dbReference type="NCBI Taxonomy" id="2840923"/>
    <lineage>
        <taxon>Bacteria</taxon>
        <taxon>Bacillati</taxon>
        <taxon>Bacillota</taxon>
        <taxon>Clostridia</taxon>
        <taxon>Eubacteriales</taxon>
        <taxon>Candidatus Scatomorpha</taxon>
    </lineage>
</organism>
<reference evidence="2" key="1">
    <citation type="submission" date="2020-10" db="EMBL/GenBank/DDBJ databases">
        <authorList>
            <person name="Gilroy R."/>
        </authorList>
    </citation>
    <scope>NUCLEOTIDE SEQUENCE</scope>
    <source>
        <strain evidence="2">ChiGjej3B3-7149</strain>
    </source>
</reference>
<dbReference type="InterPro" id="IPR006059">
    <property type="entry name" value="SBP"/>
</dbReference>
<name>A0A9D1IY84_9FIRM</name>
<sequence length="694" mass="74249">MTAIILALCLCLGLAACGQAPEQDLPEPQASAPAQTDGEQLEQELVEQLTLTKEALPGGLASLDAMSGRDGEFVLAGQDDSGQPVLGVLDAQGAFEALALPEDVLSVDAVCRTGEGAAALAFTEAGACILSYSDGEPSRVELAAEAADHLYGDLGLAVRDGNYYVMYYMGIVEFGPDGQAARSCMGEEKWSYFTSMQEADGRIYVAMGDGMAGGGSLCELDTENMGLVTVDTGELGVTVLGLSAEGGLLLSGELEGRDVVAEPGEGGPAELFDWSEPGVAVVTYLGLWEQPDGSYILFRPGATELERLTLQLTKPKTELRVLTDYAGTVLYDLVNAFNQEDPDYKLRVESLYDEGMSMELLNTQLIAGEGPDIFAFCYYDNLTRLGPAATEDLLPYLDADAEYSRETIVPSLLAAMSPQGKLAALPYAFSMVTFTAPSNVFAEPGISFDEAKAAAEAADLPIFPPWMAQDILWGWMSNFAAVQFTDLEAGTCSFDSEAYLSLLRECGETSTELPADISQNNVGLLQFETLQNFMRLGVISERYGGEYTFAGMPNDETNGSMFSVDLSFAISAQSKYKDGAWRFVRECLSPEVGGSGAEGSGSSFPASAERLEKLLQTVVDEGIDNYGEMITISEADADKFRELVEGTTTVQYSLPTVTDILNEDASQYFAGQTSAEQAAEYSQNRVSTWLAEQG</sequence>
<gene>
    <name evidence="2" type="ORF">IAD36_01570</name>
</gene>
<reference evidence="2" key="2">
    <citation type="journal article" date="2021" name="PeerJ">
        <title>Extensive microbial diversity within the chicken gut microbiome revealed by metagenomics and culture.</title>
        <authorList>
            <person name="Gilroy R."/>
            <person name="Ravi A."/>
            <person name="Getino M."/>
            <person name="Pursley I."/>
            <person name="Horton D.L."/>
            <person name="Alikhan N.F."/>
            <person name="Baker D."/>
            <person name="Gharbi K."/>
            <person name="Hall N."/>
            <person name="Watson M."/>
            <person name="Adriaenssens E.M."/>
            <person name="Foster-Nyarko E."/>
            <person name="Jarju S."/>
            <person name="Secka A."/>
            <person name="Antonio M."/>
            <person name="Oren A."/>
            <person name="Chaudhuri R.R."/>
            <person name="La Ragione R."/>
            <person name="Hildebrand F."/>
            <person name="Pallen M.J."/>
        </authorList>
    </citation>
    <scope>NUCLEOTIDE SEQUENCE</scope>
    <source>
        <strain evidence="2">ChiGjej3B3-7149</strain>
    </source>
</reference>
<dbReference type="Pfam" id="PF01547">
    <property type="entry name" value="SBP_bac_1"/>
    <property type="match status" value="1"/>
</dbReference>
<accession>A0A9D1IY84</accession>
<dbReference type="Proteomes" id="UP000824238">
    <property type="component" value="Unassembled WGS sequence"/>
</dbReference>
<feature type="signal peptide" evidence="1">
    <location>
        <begin position="1"/>
        <end position="20"/>
    </location>
</feature>
<dbReference type="SUPFAM" id="SSF53850">
    <property type="entry name" value="Periplasmic binding protein-like II"/>
    <property type="match status" value="1"/>
</dbReference>
<proteinExistence type="predicted"/>
<keyword evidence="1" id="KW-0732">Signal</keyword>
<dbReference type="EMBL" id="DVHH01000041">
    <property type="protein sequence ID" value="HIR54276.1"/>
    <property type="molecule type" value="Genomic_DNA"/>
</dbReference>
<evidence type="ECO:0000313" key="3">
    <source>
        <dbReference type="Proteomes" id="UP000824238"/>
    </source>
</evidence>